<evidence type="ECO:0000313" key="1">
    <source>
        <dbReference type="EMBL" id="CAF1329863.1"/>
    </source>
</evidence>
<dbReference type="EMBL" id="CAJNOJ010000243">
    <property type="protein sequence ID" value="CAF1329863.1"/>
    <property type="molecule type" value="Genomic_DNA"/>
</dbReference>
<keyword evidence="3" id="KW-1185">Reference proteome</keyword>
<gene>
    <name evidence="1" type="ORF">EDS130_LOCUS32129</name>
    <name evidence="2" type="ORF">XAT740_LOCUS43253</name>
</gene>
<proteinExistence type="predicted"/>
<sequence>MAIGVNKTEEMYTTVGATLEKMNSLINVWNVGNVNNEQFINKFKEEILSLEKKVINIAQPSPGNSSSAMSL</sequence>
<name>A0A815FS66_ADIRI</name>
<comment type="caution">
    <text evidence="1">The sequence shown here is derived from an EMBL/GenBank/DDBJ whole genome shotgun (WGS) entry which is preliminary data.</text>
</comment>
<organism evidence="1 4">
    <name type="scientific">Adineta ricciae</name>
    <name type="common">Rotifer</name>
    <dbReference type="NCBI Taxonomy" id="249248"/>
    <lineage>
        <taxon>Eukaryota</taxon>
        <taxon>Metazoa</taxon>
        <taxon>Spiralia</taxon>
        <taxon>Gnathifera</taxon>
        <taxon>Rotifera</taxon>
        <taxon>Eurotatoria</taxon>
        <taxon>Bdelloidea</taxon>
        <taxon>Adinetida</taxon>
        <taxon>Adinetidae</taxon>
        <taxon>Adineta</taxon>
    </lineage>
</organism>
<evidence type="ECO:0000313" key="3">
    <source>
        <dbReference type="Proteomes" id="UP000663828"/>
    </source>
</evidence>
<evidence type="ECO:0000313" key="4">
    <source>
        <dbReference type="Proteomes" id="UP000663852"/>
    </source>
</evidence>
<reference evidence="1" key="1">
    <citation type="submission" date="2021-02" db="EMBL/GenBank/DDBJ databases">
        <authorList>
            <person name="Nowell W R."/>
        </authorList>
    </citation>
    <scope>NUCLEOTIDE SEQUENCE</scope>
</reference>
<evidence type="ECO:0000313" key="2">
    <source>
        <dbReference type="EMBL" id="CAF1555986.1"/>
    </source>
</evidence>
<protein>
    <submittedName>
        <fullName evidence="1">Uncharacterized protein</fullName>
    </submittedName>
</protein>
<dbReference type="Proteomes" id="UP000663852">
    <property type="component" value="Unassembled WGS sequence"/>
</dbReference>
<dbReference type="EMBL" id="CAJNOR010005302">
    <property type="protein sequence ID" value="CAF1555986.1"/>
    <property type="molecule type" value="Genomic_DNA"/>
</dbReference>
<accession>A0A815FS66</accession>
<dbReference type="Proteomes" id="UP000663828">
    <property type="component" value="Unassembled WGS sequence"/>
</dbReference>
<dbReference type="AlphaFoldDB" id="A0A815FS66"/>
<dbReference type="OrthoDB" id="10374102at2759"/>